<sequence>MLITHHWLGFILLAVLVSPACAAPMQSTTAEHSATVGHSSHSTTTVGQSITVEYKVTVLGEDGNALEKVPRLTGLRVEKIIRDIGKKLGDDPEHSEIHPQSLRDDTLVFNDWGMIYFQLEGAKFCVGICYGYTVKASKRYPQLVGGVVTQVTQGRCVIVHKPLPKDRGSINIANFVAIQQRWQNEFLEFLKTLVLLGRWASCQVVKEGTQDARDAYAALAAAERLAAAESMAILRFGLLS</sequence>
<feature type="chain" id="PRO_5040468978" evidence="1">
    <location>
        <begin position="23"/>
        <end position="240"/>
    </location>
</feature>
<proteinExistence type="predicted"/>
<reference evidence="2" key="1">
    <citation type="submission" date="2020-11" db="EMBL/GenBank/DDBJ databases">
        <authorList>
            <consortium name="DOE Joint Genome Institute"/>
            <person name="Ahrendt S."/>
            <person name="Riley R."/>
            <person name="Andreopoulos W."/>
            <person name="Labutti K."/>
            <person name="Pangilinan J."/>
            <person name="Ruiz-Duenas F.J."/>
            <person name="Barrasa J.M."/>
            <person name="Sanchez-Garcia M."/>
            <person name="Camarero S."/>
            <person name="Miyauchi S."/>
            <person name="Serrano A."/>
            <person name="Linde D."/>
            <person name="Babiker R."/>
            <person name="Drula E."/>
            <person name="Ayuso-Fernandez I."/>
            <person name="Pacheco R."/>
            <person name="Padilla G."/>
            <person name="Ferreira P."/>
            <person name="Barriuso J."/>
            <person name="Kellner H."/>
            <person name="Castanera R."/>
            <person name="Alfaro M."/>
            <person name="Ramirez L."/>
            <person name="Pisabarro A.G."/>
            <person name="Kuo A."/>
            <person name="Tritt A."/>
            <person name="Lipzen A."/>
            <person name="He G."/>
            <person name="Yan M."/>
            <person name="Ng V."/>
            <person name="Cullen D."/>
            <person name="Martin F."/>
            <person name="Rosso M.-N."/>
            <person name="Henrissat B."/>
            <person name="Hibbett D."/>
            <person name="Martinez A.T."/>
            <person name="Grigoriev I.V."/>
        </authorList>
    </citation>
    <scope>NUCLEOTIDE SEQUENCE</scope>
    <source>
        <strain evidence="2">AH 40177</strain>
    </source>
</reference>
<accession>A0A9P5PM92</accession>
<comment type="caution">
    <text evidence="2">The sequence shown here is derived from an EMBL/GenBank/DDBJ whole genome shotgun (WGS) entry which is preliminary data.</text>
</comment>
<keyword evidence="3" id="KW-1185">Reference proteome</keyword>
<organism evidence="2 3">
    <name type="scientific">Rhodocollybia butyracea</name>
    <dbReference type="NCBI Taxonomy" id="206335"/>
    <lineage>
        <taxon>Eukaryota</taxon>
        <taxon>Fungi</taxon>
        <taxon>Dikarya</taxon>
        <taxon>Basidiomycota</taxon>
        <taxon>Agaricomycotina</taxon>
        <taxon>Agaricomycetes</taxon>
        <taxon>Agaricomycetidae</taxon>
        <taxon>Agaricales</taxon>
        <taxon>Marasmiineae</taxon>
        <taxon>Omphalotaceae</taxon>
        <taxon>Rhodocollybia</taxon>
    </lineage>
</organism>
<dbReference type="AlphaFoldDB" id="A0A9P5PM92"/>
<gene>
    <name evidence="2" type="ORF">BDP27DRAFT_1425170</name>
</gene>
<keyword evidence="1" id="KW-0732">Signal</keyword>
<protein>
    <submittedName>
        <fullName evidence="2">Uncharacterized protein</fullName>
    </submittedName>
</protein>
<name>A0A9P5PM92_9AGAR</name>
<feature type="signal peptide" evidence="1">
    <location>
        <begin position="1"/>
        <end position="22"/>
    </location>
</feature>
<evidence type="ECO:0000313" key="3">
    <source>
        <dbReference type="Proteomes" id="UP000772434"/>
    </source>
</evidence>
<dbReference type="EMBL" id="JADNRY010000109">
    <property type="protein sequence ID" value="KAF9065112.1"/>
    <property type="molecule type" value="Genomic_DNA"/>
</dbReference>
<evidence type="ECO:0000313" key="2">
    <source>
        <dbReference type="EMBL" id="KAF9065112.1"/>
    </source>
</evidence>
<evidence type="ECO:0000256" key="1">
    <source>
        <dbReference type="SAM" id="SignalP"/>
    </source>
</evidence>
<dbReference type="Proteomes" id="UP000772434">
    <property type="component" value="Unassembled WGS sequence"/>
</dbReference>